<sequence>MITMSAGSASTASPTPRPLPYLPPVPAPEPGGVPCFPPLRVRGGKHGLRRAMRRRRRAMAAGLAVTAAALAVSSPQAAERTHPPAAPAPRERGPARPAALVSAPVRIADAETVRLLKPGDRVDVIASPNSASAGGDQARVVATGARVTEVPGARGTSSDAGALVVLAVPRDAARALVGAGTTSRLAVTLC</sequence>
<reference evidence="2" key="1">
    <citation type="submission" date="2024-05" db="EMBL/GenBank/DDBJ databases">
        <title>Whole genome shotgun sequence of Streptomyces violascens NBRC 12920.</title>
        <authorList>
            <person name="Komaki H."/>
            <person name="Tamura T."/>
        </authorList>
    </citation>
    <scope>NUCLEOTIDE SEQUENCE</scope>
    <source>
        <strain evidence="2">NBRC 12920</strain>
    </source>
</reference>
<accession>A0ABQ3QMA9</accession>
<evidence type="ECO:0000313" key="3">
    <source>
        <dbReference type="Proteomes" id="UP001050808"/>
    </source>
</evidence>
<feature type="compositionally biased region" description="Pro residues" evidence="1">
    <location>
        <begin position="15"/>
        <end position="27"/>
    </location>
</feature>
<dbReference type="EMBL" id="BNDY01000006">
    <property type="protein sequence ID" value="GHI38364.1"/>
    <property type="molecule type" value="Genomic_DNA"/>
</dbReference>
<evidence type="ECO:0000256" key="1">
    <source>
        <dbReference type="SAM" id="MobiDB-lite"/>
    </source>
</evidence>
<protein>
    <recommendedName>
        <fullName evidence="4">Flp pilus assembly protein RcpC/CpaB domain-containing protein</fullName>
    </recommendedName>
</protein>
<proteinExistence type="predicted"/>
<organism evidence="2 3">
    <name type="scientific">Streptomyces violascens</name>
    <dbReference type="NCBI Taxonomy" id="67381"/>
    <lineage>
        <taxon>Bacteria</taxon>
        <taxon>Bacillati</taxon>
        <taxon>Actinomycetota</taxon>
        <taxon>Actinomycetes</taxon>
        <taxon>Kitasatosporales</taxon>
        <taxon>Streptomycetaceae</taxon>
        <taxon>Streptomyces</taxon>
    </lineage>
</organism>
<evidence type="ECO:0000313" key="2">
    <source>
        <dbReference type="EMBL" id="GHI38364.1"/>
    </source>
</evidence>
<feature type="region of interest" description="Disordered" evidence="1">
    <location>
        <begin position="1"/>
        <end position="27"/>
    </location>
</feature>
<feature type="compositionally biased region" description="Low complexity" evidence="1">
    <location>
        <begin position="1"/>
        <end position="14"/>
    </location>
</feature>
<name>A0ABQ3QMA9_9ACTN</name>
<dbReference type="Proteomes" id="UP001050808">
    <property type="component" value="Unassembled WGS sequence"/>
</dbReference>
<feature type="region of interest" description="Disordered" evidence="1">
    <location>
        <begin position="73"/>
        <end position="97"/>
    </location>
</feature>
<gene>
    <name evidence="2" type="ORF">Sviol_27720</name>
</gene>
<comment type="caution">
    <text evidence="2">The sequence shown here is derived from an EMBL/GenBank/DDBJ whole genome shotgun (WGS) entry which is preliminary data.</text>
</comment>
<evidence type="ECO:0008006" key="4">
    <source>
        <dbReference type="Google" id="ProtNLM"/>
    </source>
</evidence>
<keyword evidence="3" id="KW-1185">Reference proteome</keyword>